<dbReference type="RefSeq" id="XP_031437032.1">
    <property type="nucleotide sequence ID" value="XM_031581172.2"/>
</dbReference>
<protein>
    <recommendedName>
        <fullName evidence="10">Nuclear receptor-binding protein</fullName>
    </recommendedName>
</protein>
<dbReference type="GO" id="GO:0005737">
    <property type="term" value="C:cytoplasm"/>
    <property type="evidence" value="ECO:0007669"/>
    <property type="project" value="UniProtKB-SubCell"/>
</dbReference>
<dbReference type="PROSITE" id="PS50011">
    <property type="entry name" value="PROTEIN_KINASE_DOM"/>
    <property type="match status" value="1"/>
</dbReference>
<sequence length="538" mass="60218">MSEGEGKPVQGSALASALDGKSESTASAPSAGQGVSSVSPPVSTVNQGPPAAATEDEEEESEDESEILEESPCGRWQKRREEVNQRNVPGIDNAYLAMDTEEGVEVVWNEVMFSERKNFKLQEEKVKAVFDNLIQLEHLNIVKFHKYWADVKENRARVIFITEYMSSGSLKQFLKKTKKNHKTMNEKAWKRWCTQILSALSYLHSCDPPIIHGNLTCDTIFIQHNGLIKIGSVAPDTINNHVKTCREEQKSLHFFAPEYGAVADVTTAVDIYSFGMCALEMAVLEIQSNGESSYVSQEAINSAIQFLEDPLQREFIQKCLEVDPFKRPTARELLFHQALFEVPLLKLLAAHCIVSHQHMIPENALEEMTKNMDPNLVIVENRGVQLKLSQFPALELDKFLEDVRNGIYPLTAFGVPCPQQPQQETVKSPIVPPSVKTPTPEPAELETRKVLQMQCNIEPVDEGAKHHLTLLLKLEDKLNRHLSCDLLPNENVQELAVELVQLGFISEGDQLRLASVLEEAFSKFYSRNGSLNPVTVSS</sequence>
<comment type="subunit">
    <text evidence="9">Homodimer. Binds to MLF1, recruiting a serine kinase which phosphorylates both itself and MLF1. Phosphorylated MLF1 binds to YWHAZ and is retained in the cytoplasm. Interacts with ELOC/TCEB1, ELOB/TCEB2, TSC22D2 and TSC22D4. Interacts with the Elongin BC E3 ubiquitin ligase complex via its interaction with ELOB/TCEB2 and ELOC/TCEB1. Interacts with SALL4.</text>
</comment>
<proteinExistence type="predicted"/>
<dbReference type="GO" id="GO:0005524">
    <property type="term" value="F:ATP binding"/>
    <property type="evidence" value="ECO:0007669"/>
    <property type="project" value="InterPro"/>
</dbReference>
<evidence type="ECO:0000313" key="13">
    <source>
        <dbReference type="Proteomes" id="UP000515152"/>
    </source>
</evidence>
<evidence type="ECO:0000313" key="16">
    <source>
        <dbReference type="RefSeq" id="XP_031437031.1"/>
    </source>
</evidence>
<feature type="region of interest" description="Disordered" evidence="11">
    <location>
        <begin position="423"/>
        <end position="442"/>
    </location>
</feature>
<evidence type="ECO:0000256" key="9">
    <source>
        <dbReference type="ARBA" id="ARBA00063706"/>
    </source>
</evidence>
<dbReference type="Pfam" id="PF00069">
    <property type="entry name" value="Pkinase"/>
    <property type="match status" value="1"/>
</dbReference>
<keyword evidence="6" id="KW-0007">Acetylation</keyword>
<evidence type="ECO:0000256" key="4">
    <source>
        <dbReference type="ARBA" id="ARBA00022490"/>
    </source>
</evidence>
<evidence type="ECO:0000256" key="6">
    <source>
        <dbReference type="ARBA" id="ARBA00022990"/>
    </source>
</evidence>
<dbReference type="Proteomes" id="UP000515152">
    <property type="component" value="Chromosome 15"/>
</dbReference>
<evidence type="ECO:0000256" key="1">
    <source>
        <dbReference type="ARBA" id="ARBA00004308"/>
    </source>
</evidence>
<organism evidence="13 14">
    <name type="scientific">Clupea harengus</name>
    <name type="common">Atlantic herring</name>
    <dbReference type="NCBI Taxonomy" id="7950"/>
    <lineage>
        <taxon>Eukaryota</taxon>
        <taxon>Metazoa</taxon>
        <taxon>Chordata</taxon>
        <taxon>Craniata</taxon>
        <taxon>Vertebrata</taxon>
        <taxon>Euteleostomi</taxon>
        <taxon>Actinopterygii</taxon>
        <taxon>Neopterygii</taxon>
        <taxon>Teleostei</taxon>
        <taxon>Clupei</taxon>
        <taxon>Clupeiformes</taxon>
        <taxon>Clupeoidei</taxon>
        <taxon>Clupeidae</taxon>
        <taxon>Clupea</taxon>
    </lineage>
</organism>
<feature type="region of interest" description="Disordered" evidence="11">
    <location>
        <begin position="1"/>
        <end position="76"/>
    </location>
</feature>
<dbReference type="GeneID" id="105908985"/>
<evidence type="ECO:0000313" key="14">
    <source>
        <dbReference type="RefSeq" id="XP_012693012.2"/>
    </source>
</evidence>
<evidence type="ECO:0000313" key="17">
    <source>
        <dbReference type="RefSeq" id="XP_031437032.1"/>
    </source>
</evidence>
<evidence type="ECO:0000256" key="8">
    <source>
        <dbReference type="ARBA" id="ARBA00023273"/>
    </source>
</evidence>
<evidence type="ECO:0000256" key="11">
    <source>
        <dbReference type="SAM" id="MobiDB-lite"/>
    </source>
</evidence>
<dbReference type="Gene3D" id="3.30.200.20">
    <property type="entry name" value="Phosphorylase Kinase, domain 1"/>
    <property type="match status" value="1"/>
</dbReference>
<dbReference type="CDD" id="cd14034">
    <property type="entry name" value="PK_NRBP1"/>
    <property type="match status" value="1"/>
</dbReference>
<dbReference type="CTD" id="29959"/>
<dbReference type="FunFam" id="3.30.200.20:FF:000098">
    <property type="entry name" value="Nuclear receptor-binding protein 1"/>
    <property type="match status" value="1"/>
</dbReference>
<dbReference type="SUPFAM" id="SSF56112">
    <property type="entry name" value="Protein kinase-like (PK-like)"/>
    <property type="match status" value="1"/>
</dbReference>
<evidence type="ECO:0000313" key="15">
    <source>
        <dbReference type="RefSeq" id="XP_031437030.1"/>
    </source>
</evidence>
<dbReference type="RefSeq" id="XP_031437031.1">
    <property type="nucleotide sequence ID" value="XM_031581171.2"/>
</dbReference>
<comment type="subcellular location">
    <subcellularLocation>
        <location evidence="3">Cell projection</location>
        <location evidence="3">Lamellipodium</location>
    </subcellularLocation>
    <subcellularLocation>
        <location evidence="2">Cytoplasm</location>
    </subcellularLocation>
    <subcellularLocation>
        <location evidence="1">Endomembrane system</location>
    </subcellularLocation>
</comment>
<keyword evidence="8" id="KW-0966">Cell projection</keyword>
<reference evidence="14 15" key="1">
    <citation type="submission" date="2025-04" db="UniProtKB">
        <authorList>
            <consortium name="RefSeq"/>
        </authorList>
    </citation>
    <scope>IDENTIFICATION</scope>
</reference>
<dbReference type="KEGG" id="char:105908985"/>
<dbReference type="OrthoDB" id="1034557at2759"/>
<keyword evidence="14 15" id="KW-0675">Receptor</keyword>
<dbReference type="FunFam" id="1.10.510.10:FF:000181">
    <property type="entry name" value="Nuclear receptor-binding protein 1"/>
    <property type="match status" value="1"/>
</dbReference>
<keyword evidence="5" id="KW-0597">Phosphoprotein</keyword>
<dbReference type="GeneTree" id="ENSGT00940000155605"/>
<dbReference type="PANTHER" id="PTHR13902">
    <property type="entry name" value="SERINE/THREONINE-PROTEIN KINASE WNK WITH NO LYSINE -RELATED"/>
    <property type="match status" value="1"/>
</dbReference>
<evidence type="ECO:0000259" key="12">
    <source>
        <dbReference type="PROSITE" id="PS50011"/>
    </source>
</evidence>
<feature type="domain" description="Protein kinase" evidence="12">
    <location>
        <begin position="80"/>
        <end position="339"/>
    </location>
</feature>
<keyword evidence="7" id="KW-0472">Membrane</keyword>
<feature type="compositionally biased region" description="Acidic residues" evidence="11">
    <location>
        <begin position="54"/>
        <end position="69"/>
    </location>
</feature>
<dbReference type="GO" id="GO:0004672">
    <property type="term" value="F:protein kinase activity"/>
    <property type="evidence" value="ECO:0007669"/>
    <property type="project" value="InterPro"/>
</dbReference>
<gene>
    <name evidence="14 15 16 17" type="primary">nrbp1</name>
</gene>
<dbReference type="GO" id="GO:0030027">
    <property type="term" value="C:lamellipodium"/>
    <property type="evidence" value="ECO:0007669"/>
    <property type="project" value="UniProtKB-SubCell"/>
</dbReference>
<name>A0A6P3W9Q9_CLUHA</name>
<dbReference type="Gene3D" id="1.10.510.10">
    <property type="entry name" value="Transferase(Phosphotransferase) domain 1"/>
    <property type="match status" value="1"/>
</dbReference>
<dbReference type="InterPro" id="IPR000719">
    <property type="entry name" value="Prot_kinase_dom"/>
</dbReference>
<dbReference type="RefSeq" id="XP_031437030.1">
    <property type="nucleotide sequence ID" value="XM_031581170.2"/>
</dbReference>
<evidence type="ECO:0000256" key="10">
    <source>
        <dbReference type="ARBA" id="ARBA00067236"/>
    </source>
</evidence>
<dbReference type="InterPro" id="IPR050588">
    <property type="entry name" value="WNK_Ser-Thr_kinase"/>
</dbReference>
<keyword evidence="4" id="KW-0963">Cytoplasm</keyword>
<dbReference type="RefSeq" id="XP_012693012.2">
    <property type="nucleotide sequence ID" value="XM_012837558.3"/>
</dbReference>
<dbReference type="AlphaFoldDB" id="A0A6P3W9Q9"/>
<evidence type="ECO:0000256" key="3">
    <source>
        <dbReference type="ARBA" id="ARBA00004510"/>
    </source>
</evidence>
<keyword evidence="13" id="KW-1185">Reference proteome</keyword>
<dbReference type="InterPro" id="IPR011009">
    <property type="entry name" value="Kinase-like_dom_sf"/>
</dbReference>
<evidence type="ECO:0000256" key="2">
    <source>
        <dbReference type="ARBA" id="ARBA00004496"/>
    </source>
</evidence>
<dbReference type="GO" id="GO:0012505">
    <property type="term" value="C:endomembrane system"/>
    <property type="evidence" value="ECO:0007669"/>
    <property type="project" value="UniProtKB-SubCell"/>
</dbReference>
<accession>A0A6P3W9Q9</accession>
<feature type="compositionally biased region" description="Low complexity" evidence="11">
    <location>
        <begin position="26"/>
        <end position="43"/>
    </location>
</feature>
<evidence type="ECO:0000256" key="5">
    <source>
        <dbReference type="ARBA" id="ARBA00022553"/>
    </source>
</evidence>
<evidence type="ECO:0000256" key="7">
    <source>
        <dbReference type="ARBA" id="ARBA00023136"/>
    </source>
</evidence>